<feature type="transmembrane region" description="Helical" evidence="8">
    <location>
        <begin position="304"/>
        <end position="323"/>
    </location>
</feature>
<dbReference type="PROSITE" id="PS00077">
    <property type="entry name" value="COX1_CUB"/>
    <property type="match status" value="1"/>
</dbReference>
<dbReference type="PRINTS" id="PR01165">
    <property type="entry name" value="CYCOXIDASEI"/>
</dbReference>
<feature type="transmembrane region" description="Helical" evidence="8">
    <location>
        <begin position="234"/>
        <end position="262"/>
    </location>
</feature>
<keyword evidence="6" id="KW-0349">Heme</keyword>
<feature type="transmembrane region" description="Helical" evidence="8">
    <location>
        <begin position="432"/>
        <end position="458"/>
    </location>
</feature>
<evidence type="ECO:0000256" key="3">
    <source>
        <dbReference type="ARBA" id="ARBA00022692"/>
    </source>
</evidence>
<keyword evidence="6" id="KW-0813">Transport</keyword>
<keyword evidence="5 8" id="KW-0472">Membrane</keyword>
<name>A0AAU7C8H0_9BACT</name>
<keyword evidence="6" id="KW-0249">Electron transport</keyword>
<dbReference type="RefSeq" id="WP_406693753.1">
    <property type="nucleotide sequence ID" value="NZ_CP155447.1"/>
</dbReference>
<evidence type="ECO:0000256" key="6">
    <source>
        <dbReference type="RuleBase" id="RU000370"/>
    </source>
</evidence>
<feature type="transmembrane region" description="Helical" evidence="8">
    <location>
        <begin position="517"/>
        <end position="542"/>
    </location>
</feature>
<evidence type="ECO:0000256" key="5">
    <source>
        <dbReference type="ARBA" id="ARBA00023136"/>
    </source>
</evidence>
<dbReference type="GO" id="GO:0022904">
    <property type="term" value="P:respiratory electron transport chain"/>
    <property type="evidence" value="ECO:0007669"/>
    <property type="project" value="TreeGrafter"/>
</dbReference>
<dbReference type="GO" id="GO:0009060">
    <property type="term" value="P:aerobic respiration"/>
    <property type="evidence" value="ECO:0007669"/>
    <property type="project" value="InterPro"/>
</dbReference>
<feature type="transmembrane region" description="Helical" evidence="8">
    <location>
        <begin position="335"/>
        <end position="354"/>
    </location>
</feature>
<feature type="transmembrane region" description="Helical" evidence="8">
    <location>
        <begin position="196"/>
        <end position="222"/>
    </location>
</feature>
<evidence type="ECO:0000256" key="2">
    <source>
        <dbReference type="ARBA" id="ARBA00022660"/>
    </source>
</evidence>
<keyword evidence="2 6" id="KW-0679">Respiratory chain</keyword>
<evidence type="ECO:0000256" key="8">
    <source>
        <dbReference type="SAM" id="Phobius"/>
    </source>
</evidence>
<reference evidence="10" key="1">
    <citation type="submission" date="2024-05" db="EMBL/GenBank/DDBJ databases">
        <title>Planctomycetes of the genus Singulisphaera possess chitinolytic capabilities.</title>
        <authorList>
            <person name="Ivanova A."/>
        </authorList>
    </citation>
    <scope>NUCLEOTIDE SEQUENCE</scope>
    <source>
        <strain evidence="10">Ch08T</strain>
    </source>
</reference>
<feature type="transmembrane region" description="Helical" evidence="8">
    <location>
        <begin position="470"/>
        <end position="497"/>
    </location>
</feature>
<dbReference type="InterPro" id="IPR023615">
    <property type="entry name" value="Cyt_c_Oxase_su1_BS"/>
</dbReference>
<dbReference type="PROSITE" id="PS50855">
    <property type="entry name" value="COX1"/>
    <property type="match status" value="1"/>
</dbReference>
<feature type="transmembrane region" description="Helical" evidence="8">
    <location>
        <begin position="398"/>
        <end position="420"/>
    </location>
</feature>
<sequence length="614" mass="68065">MSAQHAANGHGNGHGHAADSHGHDHIHPAPGNLLTKYVFSTDHKVIGIQFLISGLLFFVLGGLLAMAVRWQLAWPWSPVPILSKSLWSDPALGYRMPPEYYNKLFTMHASIMIFFVIIPLLTGAFGNFLIPLMIGARDMAFPKLNMFSYWAMPFAMVAIMYSFYVEGGSPEAGWTSYPVLAVAHWSTPGSLNGQTWWLIAILFAGVSSLMGSINYITTVIMLRAPGMKMFRMPMSVWALFITAILQAFALPVLTSALVMQLLDRTAGTNFFSPVGWSVANAPPVVGGGQTLMWQHLFWFYSHPAVYIMILPAMGFVSDVIATFSRKPLFGYKPMVFAIAGIAGLGFIVWGHHMFQSGMNPALGATFMLSTMMIALPSAVKVFNWLGTMWGGRLQLTSAMLNAMAFVAMFVIGGLSGIFMAATPVDMHIHDTYFIVAHIHYVLFGGSTFGIFAAIYYWFPKMFGRMMNERWGKIHFFLSFIFFNGTFFLMHIVGMHGMPRRYADFSAFPYLNNPNVQLLNVIMTYSAFGLGLAQIPFAINFFYSMVAGPKAGPNPWKANSLEWATQSPPPHYNFETIPTVYHPAYEFSVPGLPDDFLPQTVPRPTEAGPLDPVMA</sequence>
<feature type="domain" description="Cytochrome oxidase subunit I profile" evidence="9">
    <location>
        <begin position="33"/>
        <end position="580"/>
    </location>
</feature>
<keyword evidence="6" id="KW-0408">Iron</keyword>
<dbReference type="InterPro" id="IPR000883">
    <property type="entry name" value="Cyt_C_Oxase_1"/>
</dbReference>
<dbReference type="GO" id="GO:0016020">
    <property type="term" value="C:membrane"/>
    <property type="evidence" value="ECO:0007669"/>
    <property type="project" value="UniProtKB-SubCell"/>
</dbReference>
<dbReference type="GO" id="GO:0015990">
    <property type="term" value="P:electron transport coupled proton transport"/>
    <property type="evidence" value="ECO:0007669"/>
    <property type="project" value="TreeGrafter"/>
</dbReference>
<dbReference type="EMBL" id="CP155447">
    <property type="protein sequence ID" value="XBH01066.1"/>
    <property type="molecule type" value="Genomic_DNA"/>
</dbReference>
<keyword evidence="4 8" id="KW-1133">Transmembrane helix</keyword>
<keyword evidence="3 6" id="KW-0812">Transmembrane</keyword>
<proteinExistence type="inferred from homology"/>
<evidence type="ECO:0000256" key="7">
    <source>
        <dbReference type="SAM" id="MobiDB-lite"/>
    </source>
</evidence>
<feature type="transmembrane region" description="Helical" evidence="8">
    <location>
        <begin position="146"/>
        <end position="164"/>
    </location>
</feature>
<evidence type="ECO:0000313" key="10">
    <source>
        <dbReference type="EMBL" id="XBH01066.1"/>
    </source>
</evidence>
<accession>A0AAU7C8H0</accession>
<comment type="subcellular location">
    <subcellularLocation>
        <location evidence="1">Membrane</location>
        <topology evidence="1">Multi-pass membrane protein</topology>
    </subcellularLocation>
</comment>
<gene>
    <name evidence="10" type="ORF">V5E97_22210</name>
</gene>
<dbReference type="InterPro" id="IPR023616">
    <property type="entry name" value="Cyt_c_oxase-like_su1_dom"/>
</dbReference>
<comment type="similarity">
    <text evidence="6">Belongs to the heme-copper respiratory oxidase family.</text>
</comment>
<dbReference type="InterPro" id="IPR036927">
    <property type="entry name" value="Cyt_c_oxase-like_su1_sf"/>
</dbReference>
<keyword evidence="6" id="KW-0479">Metal-binding</keyword>
<dbReference type="GO" id="GO:0004129">
    <property type="term" value="F:cytochrome-c oxidase activity"/>
    <property type="evidence" value="ECO:0007669"/>
    <property type="project" value="InterPro"/>
</dbReference>
<evidence type="ECO:0000256" key="1">
    <source>
        <dbReference type="ARBA" id="ARBA00004141"/>
    </source>
</evidence>
<organism evidence="10">
    <name type="scientific">Singulisphaera sp. Ch08</name>
    <dbReference type="NCBI Taxonomy" id="3120278"/>
    <lineage>
        <taxon>Bacteria</taxon>
        <taxon>Pseudomonadati</taxon>
        <taxon>Planctomycetota</taxon>
        <taxon>Planctomycetia</taxon>
        <taxon>Isosphaerales</taxon>
        <taxon>Isosphaeraceae</taxon>
        <taxon>Singulisphaera</taxon>
    </lineage>
</organism>
<dbReference type="AlphaFoldDB" id="A0AAU7C8H0"/>
<feature type="transmembrane region" description="Helical" evidence="8">
    <location>
        <begin position="366"/>
        <end position="386"/>
    </location>
</feature>
<dbReference type="SUPFAM" id="SSF81442">
    <property type="entry name" value="Cytochrome c oxidase subunit I-like"/>
    <property type="match status" value="1"/>
</dbReference>
<dbReference type="GO" id="GO:0020037">
    <property type="term" value="F:heme binding"/>
    <property type="evidence" value="ECO:0007669"/>
    <property type="project" value="InterPro"/>
</dbReference>
<feature type="transmembrane region" description="Helical" evidence="8">
    <location>
        <begin position="111"/>
        <end position="134"/>
    </location>
</feature>
<feature type="region of interest" description="Disordered" evidence="7">
    <location>
        <begin position="1"/>
        <end position="22"/>
    </location>
</feature>
<dbReference type="PANTHER" id="PTHR10422">
    <property type="entry name" value="CYTOCHROME C OXIDASE SUBUNIT 1"/>
    <property type="match status" value="1"/>
</dbReference>
<evidence type="ECO:0000259" key="9">
    <source>
        <dbReference type="PROSITE" id="PS50855"/>
    </source>
</evidence>
<dbReference type="Pfam" id="PF00115">
    <property type="entry name" value="COX1"/>
    <property type="match status" value="1"/>
</dbReference>
<protein>
    <submittedName>
        <fullName evidence="10">Cbb3-type cytochrome c oxidase subunit I</fullName>
    </submittedName>
</protein>
<feature type="transmembrane region" description="Helical" evidence="8">
    <location>
        <begin position="45"/>
        <end position="68"/>
    </location>
</feature>
<dbReference type="PANTHER" id="PTHR10422:SF18">
    <property type="entry name" value="CYTOCHROME C OXIDASE SUBUNIT 1"/>
    <property type="match status" value="1"/>
</dbReference>
<evidence type="ECO:0000256" key="4">
    <source>
        <dbReference type="ARBA" id="ARBA00022989"/>
    </source>
</evidence>
<dbReference type="Gene3D" id="1.20.210.10">
    <property type="entry name" value="Cytochrome c oxidase-like, subunit I domain"/>
    <property type="match status" value="1"/>
</dbReference>